<dbReference type="eggNOG" id="COG1988">
    <property type="taxonomic scope" value="Bacteria"/>
</dbReference>
<dbReference type="Proteomes" id="UP000036426">
    <property type="component" value="Unassembled WGS sequence"/>
</dbReference>
<dbReference type="EMBL" id="LDOV01000010">
    <property type="protein sequence ID" value="KLV01911.1"/>
    <property type="molecule type" value="Genomic_DNA"/>
</dbReference>
<dbReference type="RefSeq" id="WP_047873364.1">
    <property type="nucleotide sequence ID" value="NZ_BMYC01000001.1"/>
</dbReference>
<keyword evidence="1" id="KW-0472">Membrane</keyword>
<dbReference type="Proteomes" id="UP000029227">
    <property type="component" value="Unassembled WGS sequence"/>
</dbReference>
<feature type="transmembrane region" description="Helical" evidence="1">
    <location>
        <begin position="83"/>
        <end position="100"/>
    </location>
</feature>
<dbReference type="OrthoDB" id="5295350at2"/>
<evidence type="ECO:0000313" key="3">
    <source>
        <dbReference type="EMBL" id="KLV01911.1"/>
    </source>
</evidence>
<dbReference type="AlphaFoldDB" id="A0A090QLU4"/>
<reference evidence="3 5" key="2">
    <citation type="submission" date="2015-05" db="EMBL/GenBank/DDBJ databases">
        <title>Photobacterium galathea sp. nov.</title>
        <authorList>
            <person name="Machado H."/>
            <person name="Gram L."/>
        </authorList>
    </citation>
    <scope>NUCLEOTIDE SEQUENCE [LARGE SCALE GENOMIC DNA]</scope>
    <source>
        <strain evidence="3 5">DSM 25995</strain>
    </source>
</reference>
<evidence type="ECO:0000313" key="4">
    <source>
        <dbReference type="Proteomes" id="UP000029227"/>
    </source>
</evidence>
<feature type="transmembrane region" description="Helical" evidence="1">
    <location>
        <begin position="28"/>
        <end position="47"/>
    </location>
</feature>
<keyword evidence="1" id="KW-0812">Transmembrane</keyword>
<organism evidence="2 4">
    <name type="scientific">Photobacterium aphoticum</name>
    <dbReference type="NCBI Taxonomy" id="754436"/>
    <lineage>
        <taxon>Bacteria</taxon>
        <taxon>Pseudomonadati</taxon>
        <taxon>Pseudomonadota</taxon>
        <taxon>Gammaproteobacteria</taxon>
        <taxon>Vibrionales</taxon>
        <taxon>Vibrionaceae</taxon>
        <taxon>Photobacterium</taxon>
    </lineage>
</organism>
<sequence length="253" mass="28609">MANFNTHLGTAALTSSIAATALLSAGHVVPITALWLMLLGTIGGLLPDIDSDNSTSMQTLFRIFGGLITFSFVGHIYRMVSMLELMVYGTFCYLTIRYNFKATLEKFTVHRGCCHSLAFVVLFGLFTVWLLYLLGYSDKTAWLSGLFVFYGGIVHLLLDELYSVDLANRRLKLSFGTALKVFSPRNPFISALQCALIVVLYMQSPPWQDTWHQLSNWSEFQFKPDWLNREQVSEFWQDVVSSTKDAMSRNHDS</sequence>
<dbReference type="EMBL" id="BBMN01000001">
    <property type="protein sequence ID" value="GAL02799.1"/>
    <property type="molecule type" value="Genomic_DNA"/>
</dbReference>
<dbReference type="PATRIC" id="fig|754436.4.peg.1220"/>
<dbReference type="InterPro" id="IPR007404">
    <property type="entry name" value="YdjM-like"/>
</dbReference>
<keyword evidence="1" id="KW-1133">Transmembrane helix</keyword>
<proteinExistence type="predicted"/>
<gene>
    <name evidence="3" type="ORF">ABT58_05750</name>
    <name evidence="2" type="ORF">JCM19237_5692</name>
</gene>
<reference evidence="2 4" key="1">
    <citation type="journal article" date="2014" name="Genome Announc.">
        <title>Draft Genome Sequences of Two Vibrionaceae Species, Vibrio ponticus C121 and Photobacterium aphoticum C119, Isolated as Coral Reef Microbiota.</title>
        <authorList>
            <person name="Al-saari N."/>
            <person name="Meirelles P.M."/>
            <person name="Mino S."/>
            <person name="Suda W."/>
            <person name="Oshima K."/>
            <person name="Hattori M."/>
            <person name="Ohkuma M."/>
            <person name="Thompson F.L."/>
            <person name="Gomez-Gil B."/>
            <person name="Sawabe T."/>
            <person name="Sawabe T."/>
        </authorList>
    </citation>
    <scope>NUCLEOTIDE SEQUENCE [LARGE SCALE GENOMIC DNA]</scope>
    <source>
        <strain evidence="2 4">JCM 19237</strain>
    </source>
</reference>
<name>A0A090QLU4_9GAMM</name>
<keyword evidence="5" id="KW-1185">Reference proteome</keyword>
<evidence type="ECO:0000256" key="1">
    <source>
        <dbReference type="SAM" id="Phobius"/>
    </source>
</evidence>
<feature type="transmembrane region" description="Helical" evidence="1">
    <location>
        <begin position="141"/>
        <end position="162"/>
    </location>
</feature>
<dbReference type="Pfam" id="PF04307">
    <property type="entry name" value="YdjM"/>
    <property type="match status" value="1"/>
</dbReference>
<accession>A0A090QLU4</accession>
<protein>
    <submittedName>
        <fullName evidence="3">Membrane protein</fullName>
    </submittedName>
</protein>
<comment type="caution">
    <text evidence="2">The sequence shown here is derived from an EMBL/GenBank/DDBJ whole genome shotgun (WGS) entry which is preliminary data.</text>
</comment>
<evidence type="ECO:0000313" key="5">
    <source>
        <dbReference type="Proteomes" id="UP000036426"/>
    </source>
</evidence>
<feature type="transmembrane region" description="Helical" evidence="1">
    <location>
        <begin position="112"/>
        <end position="135"/>
    </location>
</feature>
<dbReference type="STRING" id="754436.JCM19237_5692"/>
<evidence type="ECO:0000313" key="2">
    <source>
        <dbReference type="EMBL" id="GAL02799.1"/>
    </source>
</evidence>